<comment type="caution">
    <text evidence="10">The sequence shown here is derived from an EMBL/GenBank/DDBJ whole genome shotgun (WGS) entry which is preliminary data.</text>
</comment>
<evidence type="ECO:0000313" key="10">
    <source>
        <dbReference type="EMBL" id="KAA9132446.1"/>
    </source>
</evidence>
<dbReference type="AlphaFoldDB" id="A0A5N0TEZ1"/>
<dbReference type="GO" id="GO:0006046">
    <property type="term" value="P:N-acetylglucosamine catabolic process"/>
    <property type="evidence" value="ECO:0007669"/>
    <property type="project" value="TreeGrafter"/>
</dbReference>
<evidence type="ECO:0000256" key="2">
    <source>
        <dbReference type="ARBA" id="ARBA00022723"/>
    </source>
</evidence>
<evidence type="ECO:0000256" key="6">
    <source>
        <dbReference type="PIRSR" id="PIRSR038994-1"/>
    </source>
</evidence>
<evidence type="ECO:0000256" key="5">
    <source>
        <dbReference type="PIRNR" id="PIRNR038994"/>
    </source>
</evidence>
<accession>A0A5N0TEZ1</accession>
<dbReference type="SUPFAM" id="SSF51338">
    <property type="entry name" value="Composite domain of metallo-dependent hydrolases"/>
    <property type="match status" value="1"/>
</dbReference>
<keyword evidence="11" id="KW-1185">Reference proteome</keyword>
<protein>
    <submittedName>
        <fullName evidence="10">Amidohydrolase family protein</fullName>
    </submittedName>
</protein>
<dbReference type="PANTHER" id="PTHR11113:SF14">
    <property type="entry name" value="N-ACETYLGLUCOSAMINE-6-PHOSPHATE DEACETYLASE"/>
    <property type="match status" value="1"/>
</dbReference>
<dbReference type="SUPFAM" id="SSF51556">
    <property type="entry name" value="Metallo-dependent hydrolases"/>
    <property type="match status" value="1"/>
</dbReference>
<dbReference type="GO" id="GO:0046872">
    <property type="term" value="F:metal ion binding"/>
    <property type="evidence" value="ECO:0007669"/>
    <property type="project" value="UniProtKB-KW"/>
</dbReference>
<evidence type="ECO:0000256" key="4">
    <source>
        <dbReference type="ARBA" id="ARBA00023277"/>
    </source>
</evidence>
<feature type="binding site" evidence="7">
    <location>
        <position position="258"/>
    </location>
    <ligand>
        <name>substrate</name>
    </ligand>
</feature>
<evidence type="ECO:0000256" key="7">
    <source>
        <dbReference type="PIRSR" id="PIRSR038994-2"/>
    </source>
</evidence>
<dbReference type="EMBL" id="VYUY01000015">
    <property type="protein sequence ID" value="KAA9132446.1"/>
    <property type="molecule type" value="Genomic_DNA"/>
</dbReference>
<evidence type="ECO:0000256" key="1">
    <source>
        <dbReference type="ARBA" id="ARBA00010716"/>
    </source>
</evidence>
<feature type="binding site" evidence="7">
    <location>
        <begin position="226"/>
        <end position="227"/>
    </location>
    <ligand>
        <name>substrate</name>
    </ligand>
</feature>
<proteinExistence type="inferred from homology"/>
<evidence type="ECO:0000313" key="11">
    <source>
        <dbReference type="Proteomes" id="UP000326838"/>
    </source>
</evidence>
<feature type="binding site" evidence="7">
    <location>
        <position position="234"/>
    </location>
    <ligand>
        <name>substrate</name>
    </ligand>
</feature>
<feature type="binding site" evidence="8">
    <location>
        <position position="138"/>
    </location>
    <ligand>
        <name>Zn(2+)</name>
        <dbReference type="ChEBI" id="CHEBI:29105"/>
    </ligand>
</feature>
<evidence type="ECO:0000256" key="3">
    <source>
        <dbReference type="ARBA" id="ARBA00022801"/>
    </source>
</evidence>
<dbReference type="Gene3D" id="3.20.20.140">
    <property type="entry name" value="Metal-dependent hydrolases"/>
    <property type="match status" value="1"/>
</dbReference>
<dbReference type="Gene3D" id="2.30.40.10">
    <property type="entry name" value="Urease, subunit C, domain 1"/>
    <property type="match status" value="1"/>
</dbReference>
<feature type="domain" description="Amidohydrolase-related" evidence="9">
    <location>
        <begin position="63"/>
        <end position="373"/>
    </location>
</feature>
<dbReference type="PANTHER" id="PTHR11113">
    <property type="entry name" value="N-ACETYLGLUCOSAMINE-6-PHOSPHATE DEACETYLASE"/>
    <property type="match status" value="1"/>
</dbReference>
<keyword evidence="4 5" id="KW-0119">Carbohydrate metabolism</keyword>
<organism evidence="10 11">
    <name type="scientific">Microbacterium caowuchunii</name>
    <dbReference type="NCBI Taxonomy" id="2614638"/>
    <lineage>
        <taxon>Bacteria</taxon>
        <taxon>Bacillati</taxon>
        <taxon>Actinomycetota</taxon>
        <taxon>Actinomycetes</taxon>
        <taxon>Micrococcales</taxon>
        <taxon>Microbacteriaceae</taxon>
        <taxon>Microbacterium</taxon>
    </lineage>
</organism>
<dbReference type="GO" id="GO:0008448">
    <property type="term" value="F:N-acetylglucosamine-6-phosphate deacetylase activity"/>
    <property type="evidence" value="ECO:0007669"/>
    <property type="project" value="InterPro"/>
</dbReference>
<keyword evidence="2 8" id="KW-0479">Metal-binding</keyword>
<feature type="binding site" evidence="7">
    <location>
        <begin position="314"/>
        <end position="316"/>
    </location>
    <ligand>
        <name>substrate</name>
    </ligand>
</feature>
<reference evidence="11" key="1">
    <citation type="submission" date="2019-09" db="EMBL/GenBank/DDBJ databases">
        <title>Mumia zhuanghuii sp. nov. isolated from the intestinal contents of plateau pika (Ochotona curzoniae) in the Qinghai-Tibet plateau of China.</title>
        <authorList>
            <person name="Tian Z."/>
        </authorList>
    </citation>
    <scope>NUCLEOTIDE SEQUENCE [LARGE SCALE GENOMIC DNA]</scope>
    <source>
        <strain evidence="11">L-033</strain>
    </source>
</reference>
<dbReference type="InterPro" id="IPR011059">
    <property type="entry name" value="Metal-dep_hydrolase_composite"/>
</dbReference>
<dbReference type="PIRSF" id="PIRSF038994">
    <property type="entry name" value="NagA"/>
    <property type="match status" value="1"/>
</dbReference>
<comment type="similarity">
    <text evidence="1 5">Belongs to the metallo-dependent hydrolases superfamily. NagA family.</text>
</comment>
<feature type="active site" description="Proton donor/acceptor" evidence="6">
    <location>
        <position position="280"/>
    </location>
</feature>
<dbReference type="Pfam" id="PF01979">
    <property type="entry name" value="Amidohydro_1"/>
    <property type="match status" value="1"/>
</dbReference>
<feature type="binding site" evidence="8">
    <location>
        <position position="223"/>
    </location>
    <ligand>
        <name>Zn(2+)</name>
        <dbReference type="ChEBI" id="CHEBI:29105"/>
    </ligand>
</feature>
<name>A0A5N0TEZ1_9MICO</name>
<dbReference type="InterPro" id="IPR032466">
    <property type="entry name" value="Metal_Hydrolase"/>
</dbReference>
<evidence type="ECO:0000256" key="8">
    <source>
        <dbReference type="PIRSR" id="PIRSR038994-3"/>
    </source>
</evidence>
<feature type="binding site" evidence="8">
    <location>
        <position position="202"/>
    </location>
    <ligand>
        <name>Zn(2+)</name>
        <dbReference type="ChEBI" id="CHEBI:29105"/>
    </ligand>
</feature>
<evidence type="ECO:0000259" key="9">
    <source>
        <dbReference type="Pfam" id="PF01979"/>
    </source>
</evidence>
<dbReference type="InterPro" id="IPR003764">
    <property type="entry name" value="GlcNAc_6-P_deAcase"/>
</dbReference>
<sequence>MLVHSARLVAAGPDGSFRDEPDAWLLLRGGSVQASGNGGRWRDLVAPGDEVIDAREAAGAGAVLTPGLVDIHTHGGGGRDAAGDAEDVDAVLAAHARHGVTRVVLSLVSAPIARLVAQTDRIGALMPERPGILGVHLEGPFLDTAHCGAHDPAALAPPTPEALDRLLGTGVVRQMTLAPELEGGLAAVRRIVQAGAVAAVGHTAADAGMTRRAIEAGATLLTHAFNAMPPLHHRAPGPVGVALADDRMTLEVIADGHHLDPVVVTMLLRAAPGRVALVSDAMAAAAAPDGAYALGAADVEVRDGVARLLGTEVLAGSTLTLDQAVRNVVGYGVPLATAVAAATAVPAAAIGRPDLGRLGTGDPADVVLWTADLVPQAVWRTGVRTA</sequence>
<dbReference type="InterPro" id="IPR006680">
    <property type="entry name" value="Amidohydro-rel"/>
</dbReference>
<dbReference type="Proteomes" id="UP000326838">
    <property type="component" value="Unassembled WGS sequence"/>
</dbReference>
<gene>
    <name evidence="10" type="ORF">F6B40_11790</name>
</gene>
<keyword evidence="3 5" id="KW-0378">Hydrolase</keyword>
<feature type="binding site" evidence="7">
    <location>
        <position position="149"/>
    </location>
    <ligand>
        <name>substrate</name>
    </ligand>
</feature>
<comment type="cofactor">
    <cofactor evidence="8">
        <name>a divalent metal cation</name>
        <dbReference type="ChEBI" id="CHEBI:60240"/>
    </cofactor>
    <text evidence="8">Binds 1 divalent metal cation per subunit.</text>
</comment>